<name>A0A835LTU1_9MAGN</name>
<reference evidence="3 4" key="1">
    <citation type="submission" date="2020-10" db="EMBL/GenBank/DDBJ databases">
        <title>The Coptis chinensis genome and diversification of protoberbering-type alkaloids.</title>
        <authorList>
            <person name="Wang B."/>
            <person name="Shu S."/>
            <person name="Song C."/>
            <person name="Liu Y."/>
        </authorList>
    </citation>
    <scope>NUCLEOTIDE SEQUENCE [LARGE SCALE GENOMIC DNA]</scope>
    <source>
        <strain evidence="3">HL-2020</strain>
        <tissue evidence="3">Leaf</tissue>
    </source>
</reference>
<dbReference type="Pfam" id="PF00646">
    <property type="entry name" value="F-box"/>
    <property type="match status" value="1"/>
</dbReference>
<evidence type="ECO:0000256" key="1">
    <source>
        <dbReference type="SAM" id="MobiDB-lite"/>
    </source>
</evidence>
<dbReference type="InterPro" id="IPR036047">
    <property type="entry name" value="F-box-like_dom_sf"/>
</dbReference>
<dbReference type="InterPro" id="IPR053781">
    <property type="entry name" value="F-box_AtFBL13-like"/>
</dbReference>
<dbReference type="Gene3D" id="1.20.1280.50">
    <property type="match status" value="1"/>
</dbReference>
<organism evidence="3 4">
    <name type="scientific">Coptis chinensis</name>
    <dbReference type="NCBI Taxonomy" id="261450"/>
    <lineage>
        <taxon>Eukaryota</taxon>
        <taxon>Viridiplantae</taxon>
        <taxon>Streptophyta</taxon>
        <taxon>Embryophyta</taxon>
        <taxon>Tracheophyta</taxon>
        <taxon>Spermatophyta</taxon>
        <taxon>Magnoliopsida</taxon>
        <taxon>Ranunculales</taxon>
        <taxon>Ranunculaceae</taxon>
        <taxon>Coptidoideae</taxon>
        <taxon>Coptis</taxon>
    </lineage>
</organism>
<dbReference type="AlphaFoldDB" id="A0A835LTU1"/>
<evidence type="ECO:0000313" key="3">
    <source>
        <dbReference type="EMBL" id="KAF9599291.1"/>
    </source>
</evidence>
<dbReference type="OrthoDB" id="612216at2759"/>
<dbReference type="InterPro" id="IPR032675">
    <property type="entry name" value="LRR_dom_sf"/>
</dbReference>
<dbReference type="PROSITE" id="PS50181">
    <property type="entry name" value="FBOX"/>
    <property type="match status" value="1"/>
</dbReference>
<feature type="compositionally biased region" description="Basic and acidic residues" evidence="1">
    <location>
        <begin position="1"/>
        <end position="16"/>
    </location>
</feature>
<accession>A0A835LTU1</accession>
<dbReference type="SUPFAM" id="SSF52058">
    <property type="entry name" value="L domain-like"/>
    <property type="match status" value="1"/>
</dbReference>
<evidence type="ECO:0000259" key="2">
    <source>
        <dbReference type="PROSITE" id="PS50181"/>
    </source>
</evidence>
<dbReference type="InterPro" id="IPR006566">
    <property type="entry name" value="FBD"/>
</dbReference>
<dbReference type="PANTHER" id="PTHR31900">
    <property type="entry name" value="F-BOX/RNI SUPERFAMILY PROTEIN-RELATED"/>
    <property type="match status" value="1"/>
</dbReference>
<dbReference type="SMART" id="SM00579">
    <property type="entry name" value="FBD"/>
    <property type="match status" value="1"/>
</dbReference>
<dbReference type="SUPFAM" id="SSF81383">
    <property type="entry name" value="F-box domain"/>
    <property type="match status" value="1"/>
</dbReference>
<dbReference type="Proteomes" id="UP000631114">
    <property type="component" value="Unassembled WGS sequence"/>
</dbReference>
<dbReference type="Gene3D" id="3.80.10.10">
    <property type="entry name" value="Ribonuclease Inhibitor"/>
    <property type="match status" value="1"/>
</dbReference>
<protein>
    <recommendedName>
        <fullName evidence="2">F-box domain-containing protein</fullName>
    </recommendedName>
</protein>
<dbReference type="Pfam" id="PF23622">
    <property type="entry name" value="LRR_At1g61320_AtMIF1"/>
    <property type="match status" value="1"/>
</dbReference>
<proteinExistence type="predicted"/>
<evidence type="ECO:0000313" key="4">
    <source>
        <dbReference type="Proteomes" id="UP000631114"/>
    </source>
</evidence>
<dbReference type="InterPro" id="IPR055357">
    <property type="entry name" value="LRR_At1g61320_AtMIF1"/>
</dbReference>
<sequence length="447" mass="50723">MDAKTDKPASELKEVSEEQSVSEGKDRFSTLPSTLLQYILSFIPTKEVVATSILSTRWKYLWTSHPNLIFDEGIADEDPVEKKKFVDFVDRVLTLHAESNIKTLSITCKDPDQSRIDAWISAAVQHKVQELNLDVNVKECLSFVLLPELVCRSDSLSILELQSNLGIVIATPFSLPNLKILHLHSVLYSSTLPKKAKQPLLLNCPVLSELILDNCEMPDFESIIISLPSLESFILLDTYRDSEMKIFAENLVHFVYKGGLSNELSLCSTPSLVDAYVEVNTEYTPEDFGLYASKLFRQLSKTLSRLENFHATLPIFQNLIHFELSTEVALGDTRLLMTLMKNSPSVEHLLFEKDIFPKFHIYGDRDMPQSVPTSFPLCLKSVTFDEFGASKIELFLVKSLLENAMALERMTIYSSEKFAEAREKQVMLWNYLSTARKGSKCCLIDFF</sequence>
<dbReference type="PANTHER" id="PTHR31900:SF30">
    <property type="entry name" value="SUPERFAMILY PROTEIN, PUTATIVE-RELATED"/>
    <property type="match status" value="1"/>
</dbReference>
<keyword evidence="4" id="KW-1185">Reference proteome</keyword>
<dbReference type="InterPro" id="IPR001810">
    <property type="entry name" value="F-box_dom"/>
</dbReference>
<feature type="domain" description="F-box" evidence="2">
    <location>
        <begin position="25"/>
        <end position="73"/>
    </location>
</feature>
<dbReference type="SMART" id="SM00256">
    <property type="entry name" value="FBOX"/>
    <property type="match status" value="1"/>
</dbReference>
<dbReference type="CDD" id="cd22160">
    <property type="entry name" value="F-box_AtFBL13-like"/>
    <property type="match status" value="1"/>
</dbReference>
<dbReference type="InterPro" id="IPR050232">
    <property type="entry name" value="FBL13/AtMIF1-like"/>
</dbReference>
<comment type="caution">
    <text evidence="3">The sequence shown here is derived from an EMBL/GenBank/DDBJ whole genome shotgun (WGS) entry which is preliminary data.</text>
</comment>
<dbReference type="EMBL" id="JADFTS010000007">
    <property type="protein sequence ID" value="KAF9599291.1"/>
    <property type="molecule type" value="Genomic_DNA"/>
</dbReference>
<feature type="region of interest" description="Disordered" evidence="1">
    <location>
        <begin position="1"/>
        <end position="25"/>
    </location>
</feature>
<gene>
    <name evidence="3" type="ORF">IFM89_036589</name>
</gene>